<dbReference type="Pfam" id="PF00072">
    <property type="entry name" value="Response_reg"/>
    <property type="match status" value="1"/>
</dbReference>
<accession>A0A4R1N8A4</accession>
<dbReference type="InterPro" id="IPR003661">
    <property type="entry name" value="HisK_dim/P_dom"/>
</dbReference>
<dbReference type="InterPro" id="IPR000700">
    <property type="entry name" value="PAS-assoc_C"/>
</dbReference>
<dbReference type="SMART" id="SM00387">
    <property type="entry name" value="HATPase_c"/>
    <property type="match status" value="1"/>
</dbReference>
<organism evidence="18 19">
    <name type="scientific">Shimia isoporae</name>
    <dbReference type="NCBI Taxonomy" id="647720"/>
    <lineage>
        <taxon>Bacteria</taxon>
        <taxon>Pseudomonadati</taxon>
        <taxon>Pseudomonadota</taxon>
        <taxon>Alphaproteobacteria</taxon>
        <taxon>Rhodobacterales</taxon>
        <taxon>Roseobacteraceae</taxon>
    </lineage>
</organism>
<dbReference type="Pfam" id="PF02518">
    <property type="entry name" value="HATPase_c"/>
    <property type="match status" value="1"/>
</dbReference>
<dbReference type="Gene3D" id="3.40.50.2300">
    <property type="match status" value="1"/>
</dbReference>
<keyword evidence="12" id="KW-0175">Coiled coil</keyword>
<dbReference type="InterPro" id="IPR035965">
    <property type="entry name" value="PAS-like_dom_sf"/>
</dbReference>
<dbReference type="InterPro" id="IPR001789">
    <property type="entry name" value="Sig_transdc_resp-reg_receiver"/>
</dbReference>
<feature type="domain" description="Histidine kinase" evidence="14">
    <location>
        <begin position="374"/>
        <end position="591"/>
    </location>
</feature>
<name>A0A4R1N8A4_9RHOB</name>
<dbReference type="FunFam" id="1.10.287.130:FF:000002">
    <property type="entry name" value="Two-component osmosensing histidine kinase"/>
    <property type="match status" value="1"/>
</dbReference>
<dbReference type="CDD" id="cd00082">
    <property type="entry name" value="HisKA"/>
    <property type="match status" value="1"/>
</dbReference>
<evidence type="ECO:0000256" key="6">
    <source>
        <dbReference type="ARBA" id="ARBA00022777"/>
    </source>
</evidence>
<dbReference type="PRINTS" id="PR00344">
    <property type="entry name" value="BCTRLSENSOR"/>
</dbReference>
<keyword evidence="13" id="KW-0472">Membrane</keyword>
<comment type="caution">
    <text evidence="18">The sequence shown here is derived from an EMBL/GenBank/DDBJ whole genome shotgun (WGS) entry which is preliminary data.</text>
</comment>
<feature type="transmembrane region" description="Helical" evidence="13">
    <location>
        <begin position="96"/>
        <end position="116"/>
    </location>
</feature>
<dbReference type="CDD" id="cd17546">
    <property type="entry name" value="REC_hyHK_CKI1_RcsC-like"/>
    <property type="match status" value="1"/>
</dbReference>
<dbReference type="EC" id="2.7.13.3" evidence="2"/>
<dbReference type="PROSITE" id="PS50113">
    <property type="entry name" value="PAC"/>
    <property type="match status" value="1"/>
</dbReference>
<comment type="subunit">
    <text evidence="9">At low DSF concentrations, interacts with RpfF.</text>
</comment>
<feature type="modified residue" description="4-aspartylphosphate" evidence="11">
    <location>
        <position position="668"/>
    </location>
</feature>
<dbReference type="SMART" id="SM00086">
    <property type="entry name" value="PAC"/>
    <property type="match status" value="1"/>
</dbReference>
<feature type="domain" description="Response regulatory" evidence="15">
    <location>
        <begin position="619"/>
        <end position="734"/>
    </location>
</feature>
<keyword evidence="8" id="KW-0902">Two-component regulatory system</keyword>
<evidence type="ECO:0000256" key="4">
    <source>
        <dbReference type="ARBA" id="ARBA00022679"/>
    </source>
</evidence>
<feature type="coiled-coil region" evidence="12">
    <location>
        <begin position="217"/>
        <end position="244"/>
    </location>
</feature>
<feature type="transmembrane region" description="Helical" evidence="13">
    <location>
        <begin position="36"/>
        <end position="52"/>
    </location>
</feature>
<dbReference type="PANTHER" id="PTHR45339:SF1">
    <property type="entry name" value="HYBRID SIGNAL TRANSDUCTION HISTIDINE KINASE J"/>
    <property type="match status" value="1"/>
</dbReference>
<dbReference type="PROSITE" id="PS50110">
    <property type="entry name" value="RESPONSE_REGULATORY"/>
    <property type="match status" value="1"/>
</dbReference>
<dbReference type="InterPro" id="IPR001610">
    <property type="entry name" value="PAC"/>
</dbReference>
<evidence type="ECO:0000256" key="13">
    <source>
        <dbReference type="SAM" id="Phobius"/>
    </source>
</evidence>
<evidence type="ECO:0000256" key="1">
    <source>
        <dbReference type="ARBA" id="ARBA00000085"/>
    </source>
</evidence>
<dbReference type="InterPro" id="IPR000014">
    <property type="entry name" value="PAS"/>
</dbReference>
<feature type="transmembrane region" description="Helical" evidence="13">
    <location>
        <begin position="122"/>
        <end position="139"/>
    </location>
</feature>
<dbReference type="Pfam" id="PF13426">
    <property type="entry name" value="PAS_9"/>
    <property type="match status" value="1"/>
</dbReference>
<dbReference type="Pfam" id="PF00512">
    <property type="entry name" value="HisKA"/>
    <property type="match status" value="1"/>
</dbReference>
<dbReference type="Gene3D" id="1.10.287.130">
    <property type="match status" value="1"/>
</dbReference>
<evidence type="ECO:0000256" key="7">
    <source>
        <dbReference type="ARBA" id="ARBA00022840"/>
    </source>
</evidence>
<evidence type="ECO:0000256" key="11">
    <source>
        <dbReference type="PROSITE-ProRule" id="PRU00169"/>
    </source>
</evidence>
<dbReference type="InterPro" id="IPR005467">
    <property type="entry name" value="His_kinase_dom"/>
</dbReference>
<keyword evidence="13" id="KW-0812">Transmembrane</keyword>
<feature type="domain" description="PAS" evidence="16">
    <location>
        <begin position="230"/>
        <end position="301"/>
    </location>
</feature>
<dbReference type="SMART" id="SM00091">
    <property type="entry name" value="PAS"/>
    <property type="match status" value="1"/>
</dbReference>
<evidence type="ECO:0000313" key="18">
    <source>
        <dbReference type="EMBL" id="TCK98903.1"/>
    </source>
</evidence>
<keyword evidence="6" id="KW-0418">Kinase</keyword>
<evidence type="ECO:0000259" key="17">
    <source>
        <dbReference type="PROSITE" id="PS50113"/>
    </source>
</evidence>
<reference evidence="18 19" key="1">
    <citation type="submission" date="2019-03" db="EMBL/GenBank/DDBJ databases">
        <title>Genomic Encyclopedia of Archaeal and Bacterial Type Strains, Phase II (KMG-II): from individual species to whole genera.</title>
        <authorList>
            <person name="Goeker M."/>
        </authorList>
    </citation>
    <scope>NUCLEOTIDE SEQUENCE [LARGE SCALE GENOMIC DNA]</scope>
    <source>
        <strain evidence="18 19">DSM 26433</strain>
    </source>
</reference>
<feature type="domain" description="PAC" evidence="17">
    <location>
        <begin position="304"/>
        <end position="356"/>
    </location>
</feature>
<dbReference type="PROSITE" id="PS50109">
    <property type="entry name" value="HIS_KIN"/>
    <property type="match status" value="1"/>
</dbReference>
<keyword evidence="3 11" id="KW-0597">Phosphoprotein</keyword>
<gene>
    <name evidence="18" type="ORF">BXY66_4146</name>
</gene>
<dbReference type="Gene3D" id="3.30.565.10">
    <property type="entry name" value="Histidine kinase-like ATPase, C-terminal domain"/>
    <property type="match status" value="1"/>
</dbReference>
<dbReference type="CDD" id="cd16922">
    <property type="entry name" value="HATPase_EvgS-ArcB-TorS-like"/>
    <property type="match status" value="1"/>
</dbReference>
<evidence type="ECO:0000256" key="2">
    <source>
        <dbReference type="ARBA" id="ARBA00012438"/>
    </source>
</evidence>
<dbReference type="InterPro" id="IPR004358">
    <property type="entry name" value="Sig_transdc_His_kin-like_C"/>
</dbReference>
<dbReference type="SUPFAM" id="SSF52172">
    <property type="entry name" value="CheY-like"/>
    <property type="match status" value="1"/>
</dbReference>
<keyword evidence="19" id="KW-1185">Reference proteome</keyword>
<dbReference type="FunFam" id="3.30.565.10:FF:000010">
    <property type="entry name" value="Sensor histidine kinase RcsC"/>
    <property type="match status" value="1"/>
</dbReference>
<dbReference type="NCBIfam" id="TIGR00229">
    <property type="entry name" value="sensory_box"/>
    <property type="match status" value="1"/>
</dbReference>
<dbReference type="GO" id="GO:0005524">
    <property type="term" value="F:ATP binding"/>
    <property type="evidence" value="ECO:0007669"/>
    <property type="project" value="UniProtKB-KW"/>
</dbReference>
<dbReference type="CDD" id="cd00130">
    <property type="entry name" value="PAS"/>
    <property type="match status" value="1"/>
</dbReference>
<evidence type="ECO:0000259" key="14">
    <source>
        <dbReference type="PROSITE" id="PS50109"/>
    </source>
</evidence>
<dbReference type="SUPFAM" id="SSF47384">
    <property type="entry name" value="Homodimeric domain of signal transducing histidine kinase"/>
    <property type="match status" value="1"/>
</dbReference>
<dbReference type="SMART" id="SM00448">
    <property type="entry name" value="REC"/>
    <property type="match status" value="1"/>
</dbReference>
<dbReference type="EMBL" id="SMGR01000007">
    <property type="protein sequence ID" value="TCK98903.1"/>
    <property type="molecule type" value="Genomic_DNA"/>
</dbReference>
<dbReference type="SMART" id="SM00388">
    <property type="entry name" value="HisKA"/>
    <property type="match status" value="1"/>
</dbReference>
<protein>
    <recommendedName>
        <fullName evidence="10">Sensory/regulatory protein RpfC</fullName>
        <ecNumber evidence="2">2.7.13.3</ecNumber>
    </recommendedName>
</protein>
<evidence type="ECO:0000259" key="15">
    <source>
        <dbReference type="PROSITE" id="PS50110"/>
    </source>
</evidence>
<evidence type="ECO:0000256" key="10">
    <source>
        <dbReference type="ARBA" id="ARBA00068150"/>
    </source>
</evidence>
<proteinExistence type="predicted"/>
<dbReference type="PROSITE" id="PS50112">
    <property type="entry name" value="PAS"/>
    <property type="match status" value="1"/>
</dbReference>
<evidence type="ECO:0000256" key="5">
    <source>
        <dbReference type="ARBA" id="ARBA00022741"/>
    </source>
</evidence>
<evidence type="ECO:0000256" key="12">
    <source>
        <dbReference type="SAM" id="Coils"/>
    </source>
</evidence>
<feature type="transmembrane region" description="Helical" evidence="13">
    <location>
        <begin position="181"/>
        <end position="204"/>
    </location>
</feature>
<dbReference type="SUPFAM" id="SSF55785">
    <property type="entry name" value="PYP-like sensor domain (PAS domain)"/>
    <property type="match status" value="1"/>
</dbReference>
<evidence type="ECO:0000259" key="16">
    <source>
        <dbReference type="PROSITE" id="PS50112"/>
    </source>
</evidence>
<dbReference type="AlphaFoldDB" id="A0A4R1N8A4"/>
<dbReference type="InterPro" id="IPR011006">
    <property type="entry name" value="CheY-like_superfamily"/>
</dbReference>
<keyword evidence="7" id="KW-0067">ATP-binding</keyword>
<dbReference type="Gene3D" id="3.30.450.20">
    <property type="entry name" value="PAS domain"/>
    <property type="match status" value="1"/>
</dbReference>
<keyword evidence="5" id="KW-0547">Nucleotide-binding</keyword>
<dbReference type="Proteomes" id="UP000295673">
    <property type="component" value="Unassembled WGS sequence"/>
</dbReference>
<evidence type="ECO:0000313" key="19">
    <source>
        <dbReference type="Proteomes" id="UP000295673"/>
    </source>
</evidence>
<dbReference type="PANTHER" id="PTHR45339">
    <property type="entry name" value="HYBRID SIGNAL TRANSDUCTION HISTIDINE KINASE J"/>
    <property type="match status" value="1"/>
</dbReference>
<evidence type="ECO:0000256" key="3">
    <source>
        <dbReference type="ARBA" id="ARBA00022553"/>
    </source>
</evidence>
<dbReference type="InterPro" id="IPR036890">
    <property type="entry name" value="HATPase_C_sf"/>
</dbReference>
<dbReference type="GO" id="GO:0000155">
    <property type="term" value="F:phosphorelay sensor kinase activity"/>
    <property type="evidence" value="ECO:0007669"/>
    <property type="project" value="InterPro"/>
</dbReference>
<keyword evidence="4" id="KW-0808">Transferase</keyword>
<evidence type="ECO:0000256" key="9">
    <source>
        <dbReference type="ARBA" id="ARBA00064003"/>
    </source>
</evidence>
<dbReference type="SUPFAM" id="SSF55874">
    <property type="entry name" value="ATPase domain of HSP90 chaperone/DNA topoisomerase II/histidine kinase"/>
    <property type="match status" value="1"/>
</dbReference>
<comment type="catalytic activity">
    <reaction evidence="1">
        <text>ATP + protein L-histidine = ADP + protein N-phospho-L-histidine.</text>
        <dbReference type="EC" id="2.7.13.3"/>
    </reaction>
</comment>
<dbReference type="InterPro" id="IPR036097">
    <property type="entry name" value="HisK_dim/P_sf"/>
</dbReference>
<evidence type="ECO:0000256" key="8">
    <source>
        <dbReference type="ARBA" id="ARBA00023012"/>
    </source>
</evidence>
<dbReference type="InterPro" id="IPR003594">
    <property type="entry name" value="HATPase_dom"/>
</dbReference>
<sequence>MSDGAPRSIQDAIIATRREKERIDVYVTDRLQRTKVRILLYVFGCALGYIAMGPWLTAAAFALLVVSDLVDVFLLWKFVRPLAIAGKTKRAQRIAYWGGVTQGAGFALAPSFYFFTVEQPDIIFVVGCLGLGAVNSAIVLPQNPKIGITRLVIYGLTPIVMVVAQHVFFGSWNPVVINNPAIIMLLGCMLYMTVTFTKAGMVNYDTNRALYRSREDLKVANAHMARQQAEMRRLSQVAQRANDTVIITDKDRRIVWVNDAFTQHSGYSSEEAIGQNVAELMTQNDPEILANNAIDQAVARGESFRGEVESMHKSGHRYWLDINLFPIRDEDGELEFFVTIERDVTEAKELAKEMAEARAQAEMGARAKAEFLANMSHEIRTPLTGVMGMADLLADTQLDAEQQRFADTIRGSSMSLMAIINDILDLSKLDAGLMEMNPVVFSPVCCFRETLDLLEPMAQSKGLELKLEVGEGVPDRALADDGRIRQVATNIIGNAIKFTEAGSVTLRLEAPSDTRLTFSVQDTGIGIPPEKLESIFDHFTQAEASTTRRFGGSGLGLSISRHIVGIMGGEITVESVVGSGSIFRVTLDIEKPDFGAVRVEERAQSTPEEGPIQLKEGLSILIAEDNQTNRFLLGKYLKEQPISLDFAVDGVEALEKVADHDFDLIFMDMSMPRMGGVQATREIRMLPKSQPTIVALTAHAFEEERLACLAAGMDDFLTKPIRKAELLGWIAAFQNGKKPGAEAA</sequence>
<feature type="transmembrane region" description="Helical" evidence="13">
    <location>
        <begin position="151"/>
        <end position="169"/>
    </location>
</feature>
<keyword evidence="13" id="KW-1133">Transmembrane helix</keyword>